<evidence type="ECO:0000313" key="9">
    <source>
        <dbReference type="Proteomes" id="UP000515908"/>
    </source>
</evidence>
<dbReference type="SUPFAM" id="SSF103473">
    <property type="entry name" value="MFS general substrate transporter"/>
    <property type="match status" value="1"/>
</dbReference>
<feature type="transmembrane region" description="Helical" evidence="6">
    <location>
        <begin position="45"/>
        <end position="67"/>
    </location>
</feature>
<dbReference type="PANTHER" id="PTHR21576:SF157">
    <property type="entry name" value="NODULIN-LIKE DOMAIN-CONTAINING PROTEIN"/>
    <property type="match status" value="1"/>
</dbReference>
<dbReference type="AlphaFoldDB" id="A0A7G2CWA4"/>
<keyword evidence="4 6" id="KW-0472">Membrane</keyword>
<dbReference type="GO" id="GO:0016020">
    <property type="term" value="C:membrane"/>
    <property type="evidence" value="ECO:0007669"/>
    <property type="project" value="UniProtKB-SubCell"/>
</dbReference>
<accession>A0A7G2CWA4</accession>
<evidence type="ECO:0000256" key="3">
    <source>
        <dbReference type="ARBA" id="ARBA00022989"/>
    </source>
</evidence>
<evidence type="ECO:0000259" key="7">
    <source>
        <dbReference type="Pfam" id="PF06813"/>
    </source>
</evidence>
<feature type="transmembrane region" description="Helical" evidence="6">
    <location>
        <begin position="113"/>
        <end position="134"/>
    </location>
</feature>
<dbReference type="InterPro" id="IPR010658">
    <property type="entry name" value="Nodulin-like"/>
</dbReference>
<dbReference type="OrthoDB" id="251148at2759"/>
<dbReference type="Gene3D" id="1.20.1250.20">
    <property type="entry name" value="MFS general substrate transporter like domains"/>
    <property type="match status" value="1"/>
</dbReference>
<evidence type="ECO:0000313" key="8">
    <source>
        <dbReference type="EMBL" id="CAD2222713.1"/>
    </source>
</evidence>
<evidence type="ECO:0000256" key="2">
    <source>
        <dbReference type="ARBA" id="ARBA00022692"/>
    </source>
</evidence>
<evidence type="ECO:0000256" key="4">
    <source>
        <dbReference type="ARBA" id="ARBA00023136"/>
    </source>
</evidence>
<comment type="subcellular location">
    <subcellularLocation>
        <location evidence="1">Membrane</location>
        <topology evidence="1">Multi-pass membrane protein</topology>
    </subcellularLocation>
</comment>
<evidence type="ECO:0000256" key="5">
    <source>
        <dbReference type="SAM" id="MobiDB-lite"/>
    </source>
</evidence>
<feature type="transmembrane region" description="Helical" evidence="6">
    <location>
        <begin position="262"/>
        <end position="279"/>
    </location>
</feature>
<keyword evidence="9" id="KW-1185">Reference proteome</keyword>
<feature type="transmembrane region" description="Helical" evidence="6">
    <location>
        <begin position="176"/>
        <end position="194"/>
    </location>
</feature>
<feature type="transmembrane region" description="Helical" evidence="6">
    <location>
        <begin position="206"/>
        <end position="224"/>
    </location>
</feature>
<name>A0A7G2CWA4_9TRYP</name>
<feature type="transmembrane region" description="Helical" evidence="6">
    <location>
        <begin position="146"/>
        <end position="164"/>
    </location>
</feature>
<dbReference type="EMBL" id="LR877171">
    <property type="protein sequence ID" value="CAD2222713.1"/>
    <property type="molecule type" value="Genomic_DNA"/>
</dbReference>
<dbReference type="Proteomes" id="UP000515908">
    <property type="component" value="Chromosome 27"/>
</dbReference>
<evidence type="ECO:0000256" key="1">
    <source>
        <dbReference type="ARBA" id="ARBA00004141"/>
    </source>
</evidence>
<feature type="transmembrane region" description="Helical" evidence="6">
    <location>
        <begin position="87"/>
        <end position="106"/>
    </location>
</feature>
<dbReference type="VEuPathDB" id="TriTrypDB:ADEAN_001026000"/>
<reference evidence="8 9" key="1">
    <citation type="submission" date="2020-08" db="EMBL/GenBank/DDBJ databases">
        <authorList>
            <person name="Newling K."/>
            <person name="Davey J."/>
            <person name="Forrester S."/>
        </authorList>
    </citation>
    <scope>NUCLEOTIDE SEQUENCE [LARGE SCALE GENOMIC DNA]</scope>
    <source>
        <strain evidence="9">Crithidia deanei Carvalho (ATCC PRA-265)</strain>
    </source>
</reference>
<feature type="domain" description="Nodulin-like" evidence="7">
    <location>
        <begin position="57"/>
        <end position="309"/>
    </location>
</feature>
<dbReference type="PANTHER" id="PTHR21576">
    <property type="entry name" value="UNCHARACTERIZED NODULIN-LIKE PROTEIN"/>
    <property type="match status" value="1"/>
</dbReference>
<sequence length="340" mass="38080">MTTLQDEPAMPEHNPSLDENGDVDHVKVDVLPSQHTRRINEYHRFALVVIGGLACVCTSFGAAWNVISGYMQELLNLSQTDLVNINLVGSVFTYFALPYAFLYDYAGPIPVSIISIVMFVLGSLLFSLAFGGQIRGSVVRLCVFNAIMKTGCILFDLVGNITVVSHFPTMRGPTIALLKSFVGIGGAVVSAVQLGFFPELDDIKNFYYLLMVYATVMGLLELAFMRNPRYHLSGYEESYLTEEEKECRRATKAQYLRQEPPVWRFAIGYGVILLLVVYLPTQSACVQYMGLGDMHKRTFAVITVFFLLLITLVLIPNPVRIFRKRRGDHVRRMTPASPLL</sequence>
<gene>
    <name evidence="8" type="ORF">ADEAN_001026000</name>
</gene>
<dbReference type="Pfam" id="PF06813">
    <property type="entry name" value="Nodulin-like"/>
    <property type="match status" value="1"/>
</dbReference>
<protein>
    <submittedName>
        <fullName evidence="8">Nodulin-like, putative</fullName>
    </submittedName>
</protein>
<feature type="transmembrane region" description="Helical" evidence="6">
    <location>
        <begin position="299"/>
        <end position="322"/>
    </location>
</feature>
<keyword evidence="3 6" id="KW-1133">Transmembrane helix</keyword>
<keyword evidence="2 6" id="KW-0812">Transmembrane</keyword>
<organism evidence="8 9">
    <name type="scientific">Angomonas deanei</name>
    <dbReference type="NCBI Taxonomy" id="59799"/>
    <lineage>
        <taxon>Eukaryota</taxon>
        <taxon>Discoba</taxon>
        <taxon>Euglenozoa</taxon>
        <taxon>Kinetoplastea</taxon>
        <taxon>Metakinetoplastina</taxon>
        <taxon>Trypanosomatida</taxon>
        <taxon>Trypanosomatidae</taxon>
        <taxon>Strigomonadinae</taxon>
        <taxon>Angomonas</taxon>
    </lineage>
</organism>
<dbReference type="InterPro" id="IPR036259">
    <property type="entry name" value="MFS_trans_sf"/>
</dbReference>
<evidence type="ECO:0000256" key="6">
    <source>
        <dbReference type="SAM" id="Phobius"/>
    </source>
</evidence>
<proteinExistence type="predicted"/>
<feature type="region of interest" description="Disordered" evidence="5">
    <location>
        <begin position="1"/>
        <end position="22"/>
    </location>
</feature>